<dbReference type="Gene3D" id="1.20.1440.40">
    <property type="entry name" value="YqcC-like"/>
    <property type="match status" value="1"/>
</dbReference>
<dbReference type="InterPro" id="IPR007384">
    <property type="entry name" value="UCP006257"/>
</dbReference>
<dbReference type="KEGG" id="poj:PtoMrB4_48140"/>
<reference evidence="2 3" key="1">
    <citation type="journal article" date="2020" name="Microbiol. Resour. Announc.">
        <title>Complete genome sequence of Pseudomonas otitidis strain MrB4, isolated from Lake Biwa in Japan.</title>
        <authorList>
            <person name="Miyazaki K."/>
            <person name="Hase E."/>
            <person name="Maruya T."/>
        </authorList>
    </citation>
    <scope>NUCLEOTIDE SEQUENCE [LARGE SCALE GENOMIC DNA]</scope>
    <source>
        <strain evidence="2 3">MrB4</strain>
    </source>
</reference>
<dbReference type="PANTHER" id="PTHR39586">
    <property type="entry name" value="CYTOPLASMIC PROTEIN-RELATED"/>
    <property type="match status" value="1"/>
</dbReference>
<dbReference type="PANTHER" id="PTHR39586:SF1">
    <property type="entry name" value="CYTOPLASMIC PROTEIN"/>
    <property type="match status" value="1"/>
</dbReference>
<proteinExistence type="predicted"/>
<organism evidence="2 3">
    <name type="scientific">Metapseudomonas otitidis</name>
    <dbReference type="NCBI Taxonomy" id="319939"/>
    <lineage>
        <taxon>Bacteria</taxon>
        <taxon>Pseudomonadati</taxon>
        <taxon>Pseudomonadota</taxon>
        <taxon>Gammaproteobacteria</taxon>
        <taxon>Pseudomonadales</taxon>
        <taxon>Pseudomonadaceae</taxon>
        <taxon>Metapseudomonas</taxon>
    </lineage>
</organism>
<feature type="domain" description="YqcC-like" evidence="1">
    <location>
        <begin position="8"/>
        <end position="104"/>
    </location>
</feature>
<dbReference type="InterPro" id="IPR023376">
    <property type="entry name" value="YqcC-like_dom"/>
</dbReference>
<evidence type="ECO:0000313" key="2">
    <source>
        <dbReference type="EMBL" id="BCA30837.1"/>
    </source>
</evidence>
<sequence>MDVRLAEVADQLLLIERELRLLGWWAEQPPSAEALASQAPFCVDTMTFEEWLQWIFLPRMKVILEAGAELPRVSGILPMAEMAYQERAGNVRGLLEALGAFDRLIGSAG</sequence>
<accession>A0A679GVY9</accession>
<dbReference type="InterPro" id="IPR036814">
    <property type="entry name" value="YqcC-like_sf"/>
</dbReference>
<evidence type="ECO:0000313" key="3">
    <source>
        <dbReference type="Proteomes" id="UP000501237"/>
    </source>
</evidence>
<dbReference type="AlphaFoldDB" id="A0A679GVY9"/>
<dbReference type="SUPFAM" id="SSF158452">
    <property type="entry name" value="YqcC-like"/>
    <property type="match status" value="1"/>
</dbReference>
<dbReference type="PIRSF" id="PIRSF006257">
    <property type="entry name" value="UCP006257"/>
    <property type="match status" value="1"/>
</dbReference>
<protein>
    <recommendedName>
        <fullName evidence="1">YqcC-like domain-containing protein</fullName>
    </recommendedName>
</protein>
<dbReference type="EMBL" id="AP022642">
    <property type="protein sequence ID" value="BCA30837.1"/>
    <property type="molecule type" value="Genomic_DNA"/>
</dbReference>
<dbReference type="GO" id="GO:0044010">
    <property type="term" value="P:single-species biofilm formation"/>
    <property type="evidence" value="ECO:0007669"/>
    <property type="project" value="TreeGrafter"/>
</dbReference>
<evidence type="ECO:0000259" key="1">
    <source>
        <dbReference type="Pfam" id="PF04287"/>
    </source>
</evidence>
<name>A0A679GVY9_9GAMM</name>
<dbReference type="RefSeq" id="WP_172434676.1">
    <property type="nucleotide sequence ID" value="NZ_AP022642.1"/>
</dbReference>
<dbReference type="Proteomes" id="UP000501237">
    <property type="component" value="Chromosome"/>
</dbReference>
<gene>
    <name evidence="2" type="ORF">PtoMrB4_48140</name>
</gene>
<dbReference type="GeneID" id="57400039"/>
<dbReference type="Pfam" id="PF04287">
    <property type="entry name" value="DUF446"/>
    <property type="match status" value="1"/>
</dbReference>